<keyword evidence="1" id="KW-0547">Nucleotide-binding</keyword>
<protein>
    <recommendedName>
        <fullName evidence="3">ATPase AAA-type core domain-containing protein</fullName>
    </recommendedName>
</protein>
<dbReference type="OrthoDB" id="47330at2759"/>
<dbReference type="InterPro" id="IPR050130">
    <property type="entry name" value="ClpA_ClpB"/>
</dbReference>
<dbReference type="Pfam" id="PF00004">
    <property type="entry name" value="AAA"/>
    <property type="match status" value="1"/>
</dbReference>
<sequence>MALLLPSRSALLLPSPSARVPELRPLFSLIIGDETASDNRSVCFLPSDLRFLRLLRQSSVVLKLVLQIYDFQMISLNIVSLISGAMYIGDLEERMEAILEEISAAKGQIILFIDEIHTIVGAGVF</sequence>
<evidence type="ECO:0000256" key="1">
    <source>
        <dbReference type="ARBA" id="ARBA00022741"/>
    </source>
</evidence>
<evidence type="ECO:0000256" key="2">
    <source>
        <dbReference type="ARBA" id="ARBA00022840"/>
    </source>
</evidence>
<gene>
    <name evidence="4" type="ORF">F0562_006056</name>
</gene>
<dbReference type="SUPFAM" id="SSF52540">
    <property type="entry name" value="P-loop containing nucleoside triphosphate hydrolases"/>
    <property type="match status" value="1"/>
</dbReference>
<dbReference type="GO" id="GO:0016887">
    <property type="term" value="F:ATP hydrolysis activity"/>
    <property type="evidence" value="ECO:0007669"/>
    <property type="project" value="InterPro"/>
</dbReference>
<dbReference type="Proteomes" id="UP000325577">
    <property type="component" value="Linkage Group LG2"/>
</dbReference>
<dbReference type="GO" id="GO:0034605">
    <property type="term" value="P:cellular response to heat"/>
    <property type="evidence" value="ECO:0007669"/>
    <property type="project" value="TreeGrafter"/>
</dbReference>
<dbReference type="InterPro" id="IPR003959">
    <property type="entry name" value="ATPase_AAA_core"/>
</dbReference>
<dbReference type="EMBL" id="CM018043">
    <property type="protein sequence ID" value="KAA8531347.1"/>
    <property type="molecule type" value="Genomic_DNA"/>
</dbReference>
<accession>A0A5J5APL7</accession>
<keyword evidence="5" id="KW-1185">Reference proteome</keyword>
<dbReference type="Gene3D" id="3.40.50.300">
    <property type="entry name" value="P-loop containing nucleotide triphosphate hydrolases"/>
    <property type="match status" value="1"/>
</dbReference>
<organism evidence="4 5">
    <name type="scientific">Nyssa sinensis</name>
    <dbReference type="NCBI Taxonomy" id="561372"/>
    <lineage>
        <taxon>Eukaryota</taxon>
        <taxon>Viridiplantae</taxon>
        <taxon>Streptophyta</taxon>
        <taxon>Embryophyta</taxon>
        <taxon>Tracheophyta</taxon>
        <taxon>Spermatophyta</taxon>
        <taxon>Magnoliopsida</taxon>
        <taxon>eudicotyledons</taxon>
        <taxon>Gunneridae</taxon>
        <taxon>Pentapetalae</taxon>
        <taxon>asterids</taxon>
        <taxon>Cornales</taxon>
        <taxon>Nyssaceae</taxon>
        <taxon>Nyssa</taxon>
    </lineage>
</organism>
<dbReference type="AlphaFoldDB" id="A0A5J5APL7"/>
<evidence type="ECO:0000313" key="5">
    <source>
        <dbReference type="Proteomes" id="UP000325577"/>
    </source>
</evidence>
<evidence type="ECO:0000313" key="4">
    <source>
        <dbReference type="EMBL" id="KAA8531347.1"/>
    </source>
</evidence>
<dbReference type="InterPro" id="IPR027417">
    <property type="entry name" value="P-loop_NTPase"/>
</dbReference>
<proteinExistence type="predicted"/>
<keyword evidence="2" id="KW-0067">ATP-binding</keyword>
<feature type="domain" description="ATPase AAA-type core" evidence="3">
    <location>
        <begin position="61"/>
        <end position="122"/>
    </location>
</feature>
<dbReference type="PANTHER" id="PTHR11638:SF86">
    <property type="entry name" value="CHAPERONE PROTEIN CLPB4, MITOCHONDRIAL"/>
    <property type="match status" value="1"/>
</dbReference>
<dbReference type="PANTHER" id="PTHR11638">
    <property type="entry name" value="ATP-DEPENDENT CLP PROTEASE"/>
    <property type="match status" value="1"/>
</dbReference>
<reference evidence="4 5" key="1">
    <citation type="submission" date="2019-09" db="EMBL/GenBank/DDBJ databases">
        <title>A chromosome-level genome assembly of the Chinese tupelo Nyssa sinensis.</title>
        <authorList>
            <person name="Yang X."/>
            <person name="Kang M."/>
            <person name="Yang Y."/>
            <person name="Xiong H."/>
            <person name="Wang M."/>
            <person name="Zhang Z."/>
            <person name="Wang Z."/>
            <person name="Wu H."/>
            <person name="Ma T."/>
            <person name="Liu J."/>
            <person name="Xi Z."/>
        </authorList>
    </citation>
    <scope>NUCLEOTIDE SEQUENCE [LARGE SCALE GENOMIC DNA]</scope>
    <source>
        <strain evidence="4">J267</strain>
        <tissue evidence="4">Leaf</tissue>
    </source>
</reference>
<dbReference type="GO" id="GO:0005737">
    <property type="term" value="C:cytoplasm"/>
    <property type="evidence" value="ECO:0007669"/>
    <property type="project" value="TreeGrafter"/>
</dbReference>
<dbReference type="GO" id="GO:0005524">
    <property type="term" value="F:ATP binding"/>
    <property type="evidence" value="ECO:0007669"/>
    <property type="project" value="UniProtKB-KW"/>
</dbReference>
<name>A0A5J5APL7_9ASTE</name>
<evidence type="ECO:0000259" key="3">
    <source>
        <dbReference type="Pfam" id="PF00004"/>
    </source>
</evidence>